<dbReference type="InterPro" id="IPR036397">
    <property type="entry name" value="RNaseH_sf"/>
</dbReference>
<sequence length="260" mass="30314">MTTKHKPDHATHWSTRSLADELETSHNFVARVWRSCGFKPHLIRTFKISNDPHFEEKLTDFVGLYLDPPDNAVVFSVDEKSSIQALDRTQPSLPIVKGRCGTMTHDYKRNGTSTLFAALDIFSGKVIAKCTKRHRHTEFLRFLKKVYKETPKDIDLHIIVDNYSTHKHKKVNAWLAKKPRVHLHFIPTSSSWLNLVERFFALITEKQLRCGVFRSVEQLENTIYTFIEKRNQKPKPFVWTKSVDEIMTKVNRARQSLLNV</sequence>
<dbReference type="Gene3D" id="3.30.420.10">
    <property type="entry name" value="Ribonuclease H-like superfamily/Ribonuclease H"/>
    <property type="match status" value="1"/>
</dbReference>
<dbReference type="PANTHER" id="PTHR30347:SF1">
    <property type="entry name" value="MECHANOSENSITIVE CHANNEL MSCK"/>
    <property type="match status" value="1"/>
</dbReference>
<reference evidence="2" key="1">
    <citation type="submission" date="2018-05" db="EMBL/GenBank/DDBJ databases">
        <authorList>
            <person name="Lanie J.A."/>
            <person name="Ng W.-L."/>
            <person name="Kazmierczak K.M."/>
            <person name="Andrzejewski T.M."/>
            <person name="Davidsen T.M."/>
            <person name="Wayne K.J."/>
            <person name="Tettelin H."/>
            <person name="Glass J.I."/>
            <person name="Rusch D."/>
            <person name="Podicherti R."/>
            <person name="Tsui H.-C.T."/>
            <person name="Winkler M.E."/>
        </authorList>
    </citation>
    <scope>NUCLEOTIDE SEQUENCE</scope>
</reference>
<dbReference type="InterPro" id="IPR038717">
    <property type="entry name" value="Tc1-like_DDE_dom"/>
</dbReference>
<dbReference type="EMBL" id="UINC01117372">
    <property type="protein sequence ID" value="SVC89754.1"/>
    <property type="molecule type" value="Genomic_DNA"/>
</dbReference>
<dbReference type="AlphaFoldDB" id="A0A382QW77"/>
<evidence type="ECO:0000313" key="2">
    <source>
        <dbReference type="EMBL" id="SVC89754.1"/>
    </source>
</evidence>
<dbReference type="PANTHER" id="PTHR30347">
    <property type="entry name" value="POTASSIUM CHANNEL RELATED"/>
    <property type="match status" value="1"/>
</dbReference>
<dbReference type="InterPro" id="IPR052702">
    <property type="entry name" value="MscS-like_channel"/>
</dbReference>
<dbReference type="NCBIfam" id="NF033545">
    <property type="entry name" value="transpos_IS630"/>
    <property type="match status" value="1"/>
</dbReference>
<dbReference type="GO" id="GO:0003676">
    <property type="term" value="F:nucleic acid binding"/>
    <property type="evidence" value="ECO:0007669"/>
    <property type="project" value="InterPro"/>
</dbReference>
<dbReference type="SUPFAM" id="SSF53098">
    <property type="entry name" value="Ribonuclease H-like"/>
    <property type="match status" value="1"/>
</dbReference>
<proteinExistence type="predicted"/>
<dbReference type="Pfam" id="PF13358">
    <property type="entry name" value="DDE_3"/>
    <property type="match status" value="1"/>
</dbReference>
<gene>
    <name evidence="2" type="ORF">METZ01_LOCUS342608</name>
</gene>
<protein>
    <recommendedName>
        <fullName evidence="1">Tc1-like transposase DDE domain-containing protein</fullName>
    </recommendedName>
</protein>
<feature type="domain" description="Tc1-like transposase DDE" evidence="1">
    <location>
        <begin position="77"/>
        <end position="219"/>
    </location>
</feature>
<organism evidence="2">
    <name type="scientific">marine metagenome</name>
    <dbReference type="NCBI Taxonomy" id="408172"/>
    <lineage>
        <taxon>unclassified sequences</taxon>
        <taxon>metagenomes</taxon>
        <taxon>ecological metagenomes</taxon>
    </lineage>
</organism>
<name>A0A382QW77_9ZZZZ</name>
<dbReference type="InterPro" id="IPR012337">
    <property type="entry name" value="RNaseH-like_sf"/>
</dbReference>
<evidence type="ECO:0000259" key="1">
    <source>
        <dbReference type="Pfam" id="PF13358"/>
    </source>
</evidence>
<accession>A0A382QW77</accession>
<dbReference type="InterPro" id="IPR047655">
    <property type="entry name" value="Transpos_IS630-like"/>
</dbReference>